<dbReference type="InterPro" id="IPR012337">
    <property type="entry name" value="RNaseH-like_sf"/>
</dbReference>
<reference evidence="6" key="2">
    <citation type="submission" date="2025-08" db="UniProtKB">
        <authorList>
            <consortium name="Ensembl"/>
        </authorList>
    </citation>
    <scope>IDENTIFICATION</scope>
</reference>
<accession>A0A087Y171</accession>
<evidence type="ECO:0000256" key="3">
    <source>
        <dbReference type="ARBA" id="ARBA00022833"/>
    </source>
</evidence>
<evidence type="ECO:0000256" key="1">
    <source>
        <dbReference type="ARBA" id="ARBA00022723"/>
    </source>
</evidence>
<keyword evidence="1" id="KW-0479">Metal-binding</keyword>
<organism evidence="6 7">
    <name type="scientific">Poecilia formosa</name>
    <name type="common">Amazon molly</name>
    <name type="synonym">Limia formosa</name>
    <dbReference type="NCBI Taxonomy" id="48698"/>
    <lineage>
        <taxon>Eukaryota</taxon>
        <taxon>Metazoa</taxon>
        <taxon>Chordata</taxon>
        <taxon>Craniata</taxon>
        <taxon>Vertebrata</taxon>
        <taxon>Euteleostomi</taxon>
        <taxon>Actinopterygii</taxon>
        <taxon>Neopterygii</taxon>
        <taxon>Teleostei</taxon>
        <taxon>Neoteleostei</taxon>
        <taxon>Acanthomorphata</taxon>
        <taxon>Ovalentaria</taxon>
        <taxon>Atherinomorphae</taxon>
        <taxon>Cyprinodontiformes</taxon>
        <taxon>Poeciliidae</taxon>
        <taxon>Poeciliinae</taxon>
        <taxon>Poecilia</taxon>
    </lineage>
</organism>
<dbReference type="Proteomes" id="UP000028760">
    <property type="component" value="Unassembled WGS sequence"/>
</dbReference>
<dbReference type="GeneTree" id="ENSGT00530000064692"/>
<dbReference type="SUPFAM" id="SSF53098">
    <property type="entry name" value="Ribonuclease H-like"/>
    <property type="match status" value="1"/>
</dbReference>
<keyword evidence="7" id="KW-1185">Reference proteome</keyword>
<dbReference type="GO" id="GO:0003677">
    <property type="term" value="F:DNA binding"/>
    <property type="evidence" value="ECO:0007669"/>
    <property type="project" value="InterPro"/>
</dbReference>
<dbReference type="PANTHER" id="PTHR47501">
    <property type="entry name" value="TRANSPOSASE-RELATED"/>
    <property type="match status" value="1"/>
</dbReference>
<dbReference type="PANTHER" id="PTHR47501:SF6">
    <property type="match status" value="1"/>
</dbReference>
<dbReference type="InterPro" id="IPR003656">
    <property type="entry name" value="Znf_BED"/>
</dbReference>
<feature type="domain" description="BED-type" evidence="5">
    <location>
        <begin position="20"/>
        <end position="74"/>
    </location>
</feature>
<evidence type="ECO:0000313" key="6">
    <source>
        <dbReference type="Ensembl" id="ENSPFOP00000011774.1"/>
    </source>
</evidence>
<sequence>AADIATEMDVEQRDVCGETKSAINTWRYRHHFTYKADQGKNIIVQCNLCLPRVNLLSTSKTSTSNLKKHLDRTHLGCEARPDAKRGRKKEEYNGEESRHCQLKKLKAEIISKCLTQSKIDDLIFSFIVEDCQSFYVLEQPGFQRLITGLTEGLKVMDRVTLFTKVDQGLTRMREELLVKLSSIQYVCTTADIWTANDRSFFGITCHWIDPESLERKSAALGFPRLQDTISYDSIAGRIHDTHVAYNIENKVQTTVTDNASPFASVFREFVSDSQERDDDFGFFENVRTILEGEREQDMLLFLPPVQRCASHALEQIITEDFWQAISEGPMCQLHYSSMTKVFSIWNKCHHVQVGMEVAEEIRKMALVVPAVIRWNVEYCAVQKIISLSERELTELCARLEVTRLQPEEMAFLKEYVTVFHPLAFALELFQAEQKCYLGLVIPTILSLKNKLNEQKDAASYFGDVINSIAVAIDVRFQEFFSNNEAKIATATTPQFRLWWMAASEREEMCSLLATEASQMEPRDVPEANTSRNLSTIKSEDDFFSYGSAKTSAQNQQRGVTEEIRKYVEGTGKSLECLQDFPRVKQLFLKYNTTLPSSAPVQRLFSQKGNLMTSQRNFLTDDYFERIQLLRYNSSVCPLL</sequence>
<dbReference type="GO" id="GO:0008270">
    <property type="term" value="F:zinc ion binding"/>
    <property type="evidence" value="ECO:0007669"/>
    <property type="project" value="UniProtKB-KW"/>
</dbReference>
<dbReference type="Ensembl" id="ENSPFOT00000011791.1">
    <property type="protein sequence ID" value="ENSPFOP00000011774.1"/>
    <property type="gene ID" value="ENSPFOG00000011800.1"/>
</dbReference>
<dbReference type="OMA" id="PLICCEK"/>
<reference evidence="6" key="3">
    <citation type="submission" date="2025-09" db="UniProtKB">
        <authorList>
            <consortium name="Ensembl"/>
        </authorList>
    </citation>
    <scope>IDENTIFICATION</scope>
</reference>
<dbReference type="EMBL" id="AYCK01006940">
    <property type="status" value="NOT_ANNOTATED_CDS"/>
    <property type="molecule type" value="Genomic_DNA"/>
</dbReference>
<dbReference type="AlphaFoldDB" id="A0A087Y171"/>
<dbReference type="PROSITE" id="PS50808">
    <property type="entry name" value="ZF_BED"/>
    <property type="match status" value="1"/>
</dbReference>
<evidence type="ECO:0000256" key="2">
    <source>
        <dbReference type="ARBA" id="ARBA00022771"/>
    </source>
</evidence>
<reference evidence="7" key="1">
    <citation type="submission" date="2013-10" db="EMBL/GenBank/DDBJ databases">
        <authorList>
            <person name="Schartl M."/>
            <person name="Warren W."/>
        </authorList>
    </citation>
    <scope>NUCLEOTIDE SEQUENCE [LARGE SCALE GENOMIC DNA]</scope>
    <source>
        <strain evidence="7">female</strain>
    </source>
</reference>
<evidence type="ECO:0000313" key="7">
    <source>
        <dbReference type="Proteomes" id="UP000028760"/>
    </source>
</evidence>
<dbReference type="STRING" id="48698.ENSPFOP00000011774"/>
<evidence type="ECO:0000256" key="4">
    <source>
        <dbReference type="PROSITE-ProRule" id="PRU00027"/>
    </source>
</evidence>
<keyword evidence="3" id="KW-0862">Zinc</keyword>
<proteinExistence type="predicted"/>
<protein>
    <recommendedName>
        <fullName evidence="5">BED-type domain-containing protein</fullName>
    </recommendedName>
</protein>
<keyword evidence="2 4" id="KW-0863">Zinc-finger</keyword>
<evidence type="ECO:0000259" key="5">
    <source>
        <dbReference type="PROSITE" id="PS50808"/>
    </source>
</evidence>
<dbReference type="eggNOG" id="ENOG502QUP8">
    <property type="taxonomic scope" value="Eukaryota"/>
</dbReference>
<name>A0A087Y171_POEFO</name>